<protein>
    <recommendedName>
        <fullName evidence="9">O-methyltransferase domain-containing protein</fullName>
    </recommendedName>
</protein>
<dbReference type="PANTHER" id="PTHR43712:SF2">
    <property type="entry name" value="O-METHYLTRANSFERASE CICE"/>
    <property type="match status" value="1"/>
</dbReference>
<dbReference type="Gene3D" id="3.40.50.150">
    <property type="entry name" value="Vaccinia Virus protein VP39"/>
    <property type="match status" value="1"/>
</dbReference>
<evidence type="ECO:0000259" key="6">
    <source>
        <dbReference type="Pfam" id="PF08100"/>
    </source>
</evidence>
<organism evidence="7 8">
    <name type="scientific">Monosporascus cannonballus</name>
    <dbReference type="NCBI Taxonomy" id="155416"/>
    <lineage>
        <taxon>Eukaryota</taxon>
        <taxon>Fungi</taxon>
        <taxon>Dikarya</taxon>
        <taxon>Ascomycota</taxon>
        <taxon>Pezizomycotina</taxon>
        <taxon>Sordariomycetes</taxon>
        <taxon>Xylariomycetidae</taxon>
        <taxon>Xylariales</taxon>
        <taxon>Xylariales incertae sedis</taxon>
        <taxon>Monosporascus</taxon>
    </lineage>
</organism>
<evidence type="ECO:0000313" key="7">
    <source>
        <dbReference type="EMBL" id="RYO89430.1"/>
    </source>
</evidence>
<dbReference type="Pfam" id="PF00891">
    <property type="entry name" value="Methyltransf_2"/>
    <property type="match status" value="1"/>
</dbReference>
<dbReference type="InterPro" id="IPR036388">
    <property type="entry name" value="WH-like_DNA-bd_sf"/>
</dbReference>
<dbReference type="InterPro" id="IPR029063">
    <property type="entry name" value="SAM-dependent_MTases_sf"/>
</dbReference>
<gene>
    <name evidence="7" type="ORF">DL762_003226</name>
</gene>
<proteinExistence type="predicted"/>
<feature type="domain" description="O-methyltransferase dimerisation" evidence="6">
    <location>
        <begin position="80"/>
        <end position="157"/>
    </location>
</feature>
<dbReference type="PROSITE" id="PS51683">
    <property type="entry name" value="SAM_OMT_II"/>
    <property type="match status" value="1"/>
</dbReference>
<keyword evidence="3" id="KW-0949">S-adenosyl-L-methionine</keyword>
<dbReference type="SUPFAM" id="SSF46785">
    <property type="entry name" value="Winged helix' DNA-binding domain"/>
    <property type="match status" value="1"/>
</dbReference>
<accession>A0ABY0HB77</accession>
<dbReference type="InterPro" id="IPR036390">
    <property type="entry name" value="WH_DNA-bd_sf"/>
</dbReference>
<name>A0ABY0HB77_9PEZI</name>
<dbReference type="EMBL" id="QJNS01000073">
    <property type="protein sequence ID" value="RYO89430.1"/>
    <property type="molecule type" value="Genomic_DNA"/>
</dbReference>
<dbReference type="InterPro" id="IPR001077">
    <property type="entry name" value="COMT_C"/>
</dbReference>
<feature type="domain" description="O-methyltransferase C-terminal" evidence="5">
    <location>
        <begin position="290"/>
        <end position="457"/>
    </location>
</feature>
<keyword evidence="8" id="KW-1185">Reference proteome</keyword>
<keyword evidence="1" id="KW-0489">Methyltransferase</keyword>
<evidence type="ECO:0000259" key="5">
    <source>
        <dbReference type="Pfam" id="PF00891"/>
    </source>
</evidence>
<dbReference type="Pfam" id="PF08100">
    <property type="entry name" value="Dimerisation"/>
    <property type="match status" value="1"/>
</dbReference>
<evidence type="ECO:0000313" key="8">
    <source>
        <dbReference type="Proteomes" id="UP000294003"/>
    </source>
</evidence>
<evidence type="ECO:0000256" key="3">
    <source>
        <dbReference type="ARBA" id="ARBA00022691"/>
    </source>
</evidence>
<sequence>MSTSQRAADIEKLRQLARLVTSATETVIAEWTEGDTTPPDTIDGIQLPSHRLYDAQRILAAAAGSIEELVCDPSLRLLNFSSQYVESRALHIAAEHRIADLLEDASGSELRVQELAKTIGIETEKLSRILRLLTSQHIFHEVSQDTFANNPVSRKLVHNEPLRAYIMNFAADIFSTMDYLPIALKDPVMGPSYKVNETAFNLAVGTSKPRWEWLEERIPKSQVGAISSRGYPHSFTDSDGQVDHGKTNGNDEMVPRPGLEIMGLAMVGGGRVHSTPHVFDYPWGELGNATVVDVGGGQGGFLLQLSRLYPDLHLVLQDRRAVIEKAKPMWKRENPDAINGGKVDFVPHDFFQNNPVKNAEVYFVRNVIHDWSDSYCISILSSLRAAMGPQSRVLIADQVMNTTLGSSELKSAPEPLLANYGNYVRFSHQRDVALMGLINGIERTPAQFRRIVEAAGLRLVRVWECRTQVGIVECRLP</sequence>
<evidence type="ECO:0000256" key="1">
    <source>
        <dbReference type="ARBA" id="ARBA00022603"/>
    </source>
</evidence>
<dbReference type="InterPro" id="IPR012967">
    <property type="entry name" value="COMT_dimerisation"/>
</dbReference>
<dbReference type="SUPFAM" id="SSF53335">
    <property type="entry name" value="S-adenosyl-L-methionine-dependent methyltransferases"/>
    <property type="match status" value="1"/>
</dbReference>
<comment type="caution">
    <text evidence="7">The sequence shown here is derived from an EMBL/GenBank/DDBJ whole genome shotgun (WGS) entry which is preliminary data.</text>
</comment>
<dbReference type="InterPro" id="IPR016461">
    <property type="entry name" value="COMT-like"/>
</dbReference>
<dbReference type="Proteomes" id="UP000294003">
    <property type="component" value="Unassembled WGS sequence"/>
</dbReference>
<evidence type="ECO:0000256" key="2">
    <source>
        <dbReference type="ARBA" id="ARBA00022679"/>
    </source>
</evidence>
<reference evidence="7 8" key="1">
    <citation type="submission" date="2018-06" db="EMBL/GenBank/DDBJ databases">
        <title>Complete Genomes of Monosporascus.</title>
        <authorList>
            <person name="Robinson A.J."/>
            <person name="Natvig D.O."/>
        </authorList>
    </citation>
    <scope>NUCLEOTIDE SEQUENCE [LARGE SCALE GENOMIC DNA]</scope>
    <source>
        <strain evidence="7 8">CBS 609.92</strain>
    </source>
</reference>
<evidence type="ECO:0000256" key="4">
    <source>
        <dbReference type="SAM" id="MobiDB-lite"/>
    </source>
</evidence>
<feature type="region of interest" description="Disordered" evidence="4">
    <location>
        <begin position="229"/>
        <end position="254"/>
    </location>
</feature>
<dbReference type="Gene3D" id="1.10.10.10">
    <property type="entry name" value="Winged helix-like DNA-binding domain superfamily/Winged helix DNA-binding domain"/>
    <property type="match status" value="1"/>
</dbReference>
<keyword evidence="2" id="KW-0808">Transferase</keyword>
<evidence type="ECO:0008006" key="9">
    <source>
        <dbReference type="Google" id="ProtNLM"/>
    </source>
</evidence>
<dbReference type="PANTHER" id="PTHR43712">
    <property type="entry name" value="PUTATIVE (AFU_ORTHOLOGUE AFUA_4G14580)-RELATED"/>
    <property type="match status" value="1"/>
</dbReference>